<keyword evidence="3 5" id="KW-1133">Transmembrane helix</keyword>
<keyword evidence="1" id="KW-1003">Cell membrane</keyword>
<evidence type="ECO:0000256" key="5">
    <source>
        <dbReference type="SAM" id="Phobius"/>
    </source>
</evidence>
<feature type="transmembrane region" description="Helical" evidence="5">
    <location>
        <begin position="12"/>
        <end position="29"/>
    </location>
</feature>
<organism evidence="6 7">
    <name type="scientific">Caulobacter hibisci</name>
    <dbReference type="NCBI Taxonomy" id="2035993"/>
    <lineage>
        <taxon>Bacteria</taxon>
        <taxon>Pseudomonadati</taxon>
        <taxon>Pseudomonadota</taxon>
        <taxon>Alphaproteobacteria</taxon>
        <taxon>Caulobacterales</taxon>
        <taxon>Caulobacteraceae</taxon>
        <taxon>Caulobacter</taxon>
    </lineage>
</organism>
<evidence type="ECO:0000256" key="2">
    <source>
        <dbReference type="ARBA" id="ARBA00022692"/>
    </source>
</evidence>
<dbReference type="RefSeq" id="WP_198574903.1">
    <property type="nucleotide sequence ID" value="NZ_JADWOX010000002.1"/>
</dbReference>
<keyword evidence="7" id="KW-1185">Reference proteome</keyword>
<dbReference type="Proteomes" id="UP000639859">
    <property type="component" value="Unassembled WGS sequence"/>
</dbReference>
<name>A0ABS0STQ3_9CAUL</name>
<evidence type="ECO:0000313" key="6">
    <source>
        <dbReference type="EMBL" id="MBI1682961.1"/>
    </source>
</evidence>
<evidence type="ECO:0000256" key="3">
    <source>
        <dbReference type="ARBA" id="ARBA00022989"/>
    </source>
</evidence>
<accession>A0ABS0STQ3</accession>
<sequence>MIGEYDIDGVFLSSVLVSALAALAATFVLRRVLSWTGAYRLVWHPALFDTALFVILWAAAVATPWSSFRP</sequence>
<comment type="caution">
    <text evidence="6">The sequence shown here is derived from an EMBL/GenBank/DDBJ whole genome shotgun (WGS) entry which is preliminary data.</text>
</comment>
<dbReference type="InterPro" id="IPR012451">
    <property type="entry name" value="DUF1656"/>
</dbReference>
<dbReference type="Pfam" id="PF07869">
    <property type="entry name" value="DUF1656"/>
    <property type="match status" value="1"/>
</dbReference>
<keyword evidence="4 5" id="KW-0472">Membrane</keyword>
<proteinExistence type="predicted"/>
<protein>
    <submittedName>
        <fullName evidence="6">DUF1656 domain-containing protein</fullName>
    </submittedName>
</protein>
<feature type="transmembrane region" description="Helical" evidence="5">
    <location>
        <begin position="41"/>
        <end position="62"/>
    </location>
</feature>
<keyword evidence="2 5" id="KW-0812">Transmembrane</keyword>
<evidence type="ECO:0000313" key="7">
    <source>
        <dbReference type="Proteomes" id="UP000639859"/>
    </source>
</evidence>
<reference evidence="6 7" key="1">
    <citation type="submission" date="2020-11" db="EMBL/GenBank/DDBJ databases">
        <title>genome sequence of strain KACC 18849.</title>
        <authorList>
            <person name="Gao J."/>
            <person name="Zhang X."/>
        </authorList>
    </citation>
    <scope>NUCLEOTIDE SEQUENCE [LARGE SCALE GENOMIC DNA]</scope>
    <source>
        <strain evidence="6 7">KACC 18849</strain>
    </source>
</reference>
<gene>
    <name evidence="6" type="ORF">I4Q42_04700</name>
</gene>
<evidence type="ECO:0000256" key="1">
    <source>
        <dbReference type="ARBA" id="ARBA00022475"/>
    </source>
</evidence>
<evidence type="ECO:0000256" key="4">
    <source>
        <dbReference type="ARBA" id="ARBA00023136"/>
    </source>
</evidence>
<dbReference type="EMBL" id="JADWOX010000002">
    <property type="protein sequence ID" value="MBI1682961.1"/>
    <property type="molecule type" value="Genomic_DNA"/>
</dbReference>